<proteinExistence type="predicted"/>
<dbReference type="Proteomes" id="UP001596550">
    <property type="component" value="Unassembled WGS sequence"/>
</dbReference>
<evidence type="ECO:0000313" key="6">
    <source>
        <dbReference type="EMBL" id="MFC7345581.1"/>
    </source>
</evidence>
<keyword evidence="7" id="KW-1185">Reference proteome</keyword>
<evidence type="ECO:0000256" key="1">
    <source>
        <dbReference type="ARBA" id="ARBA00004141"/>
    </source>
</evidence>
<comment type="caution">
    <text evidence="6">The sequence shown here is derived from an EMBL/GenBank/DDBJ whole genome shotgun (WGS) entry which is preliminary data.</text>
</comment>
<protein>
    <submittedName>
        <fullName evidence="6">RDD family protein</fullName>
    </submittedName>
</protein>
<comment type="subcellular location">
    <subcellularLocation>
        <location evidence="1">Membrane</location>
        <topology evidence="1">Multi-pass membrane protein</topology>
    </subcellularLocation>
</comment>
<evidence type="ECO:0000256" key="3">
    <source>
        <dbReference type="ARBA" id="ARBA00022989"/>
    </source>
</evidence>
<reference evidence="7" key="1">
    <citation type="journal article" date="2019" name="Int. J. Syst. Evol. Microbiol.">
        <title>The Global Catalogue of Microorganisms (GCM) 10K type strain sequencing project: providing services to taxonomists for standard genome sequencing and annotation.</title>
        <authorList>
            <consortium name="The Broad Institute Genomics Platform"/>
            <consortium name="The Broad Institute Genome Sequencing Center for Infectious Disease"/>
            <person name="Wu L."/>
            <person name="Ma J."/>
        </authorList>
    </citation>
    <scope>NUCLEOTIDE SEQUENCE [LARGE SCALE GENOMIC DNA]</scope>
    <source>
        <strain evidence="7">CCUG 54781</strain>
    </source>
</reference>
<dbReference type="EMBL" id="JBHTCR010000001">
    <property type="protein sequence ID" value="MFC7345581.1"/>
    <property type="molecule type" value="Genomic_DNA"/>
</dbReference>
<organism evidence="6 7">
    <name type="scientific">Chryseobacterium zhengzhouense</name>
    <dbReference type="NCBI Taxonomy" id="1636086"/>
    <lineage>
        <taxon>Bacteria</taxon>
        <taxon>Pseudomonadati</taxon>
        <taxon>Bacteroidota</taxon>
        <taxon>Flavobacteriia</taxon>
        <taxon>Flavobacteriales</taxon>
        <taxon>Weeksellaceae</taxon>
        <taxon>Chryseobacterium group</taxon>
        <taxon>Chryseobacterium</taxon>
    </lineage>
</organism>
<evidence type="ECO:0000256" key="4">
    <source>
        <dbReference type="ARBA" id="ARBA00023136"/>
    </source>
</evidence>
<gene>
    <name evidence="6" type="ORF">ACFQO9_02475</name>
</gene>
<dbReference type="Pfam" id="PF06271">
    <property type="entry name" value="RDD"/>
    <property type="match status" value="1"/>
</dbReference>
<dbReference type="RefSeq" id="WP_378172980.1">
    <property type="nucleotide sequence ID" value="NZ_JBHTCR010000001.1"/>
</dbReference>
<feature type="domain" description="RDD" evidence="5">
    <location>
        <begin position="3"/>
        <end position="67"/>
    </location>
</feature>
<evidence type="ECO:0000313" key="7">
    <source>
        <dbReference type="Proteomes" id="UP001596550"/>
    </source>
</evidence>
<sequence length="115" mass="13041">MSVYFFSIVCVLIFGSLSETLWGTTLGKKIFRLKVLNDNGNYPNILKSLQRNLLSFANFTPVFTDFVPGPNDHFNDPSTNISLSMHLNNKICKTFIVKESKIPEIKKLLSEKKLA</sequence>
<evidence type="ECO:0000259" key="5">
    <source>
        <dbReference type="Pfam" id="PF06271"/>
    </source>
</evidence>
<keyword evidence="4" id="KW-0472">Membrane</keyword>
<accession>A0ABW2LVI4</accession>
<name>A0ABW2LVI4_9FLAO</name>
<dbReference type="InterPro" id="IPR010432">
    <property type="entry name" value="RDD"/>
</dbReference>
<evidence type="ECO:0000256" key="2">
    <source>
        <dbReference type="ARBA" id="ARBA00022692"/>
    </source>
</evidence>
<keyword evidence="2" id="KW-0812">Transmembrane</keyword>
<keyword evidence="3" id="KW-1133">Transmembrane helix</keyword>